<dbReference type="OrthoDB" id="243127at2759"/>
<proteinExistence type="predicted"/>
<accession>A0A6A5TZ64</accession>
<protein>
    <recommendedName>
        <fullName evidence="2">PSP1 C-terminal domain-containing protein</fullName>
    </recommendedName>
</protein>
<dbReference type="PANTHER" id="PTHR43830:SF3">
    <property type="entry name" value="PROTEIN PSP1"/>
    <property type="match status" value="1"/>
</dbReference>
<dbReference type="EMBL" id="ML976990">
    <property type="protein sequence ID" value="KAF1956922.1"/>
    <property type="molecule type" value="Genomic_DNA"/>
</dbReference>
<feature type="region of interest" description="Disordered" evidence="1">
    <location>
        <begin position="860"/>
        <end position="880"/>
    </location>
</feature>
<dbReference type="PANTHER" id="PTHR43830">
    <property type="entry name" value="PROTEIN PSP1"/>
    <property type="match status" value="1"/>
</dbReference>
<dbReference type="AlphaFoldDB" id="A0A6A5TZ64"/>
<evidence type="ECO:0000259" key="2">
    <source>
        <dbReference type="PROSITE" id="PS51411"/>
    </source>
</evidence>
<keyword evidence="4" id="KW-1185">Reference proteome</keyword>
<gene>
    <name evidence="3" type="ORF">CC80DRAFT_412075</name>
</gene>
<dbReference type="Pfam" id="PF04468">
    <property type="entry name" value="PSP1"/>
    <property type="match status" value="1"/>
</dbReference>
<feature type="domain" description="PSP1 C-terminal" evidence="2">
    <location>
        <begin position="554"/>
        <end position="639"/>
    </location>
</feature>
<feature type="compositionally biased region" description="Polar residues" evidence="1">
    <location>
        <begin position="351"/>
        <end position="361"/>
    </location>
</feature>
<feature type="region of interest" description="Disordered" evidence="1">
    <location>
        <begin position="243"/>
        <end position="286"/>
    </location>
</feature>
<dbReference type="GO" id="GO:0005737">
    <property type="term" value="C:cytoplasm"/>
    <property type="evidence" value="ECO:0007669"/>
    <property type="project" value="TreeGrafter"/>
</dbReference>
<sequence>MSTGYKGSLAVGGSAFDKSKLLRRPTPDSDALASSDDDRDHVPATRVVTSPAYNTGRRPSSGWLQDIQPNRKFSLPSGALAGSQPTTPSLELPSQPRSTASFPWNTSSFTSNSAGTRFKDVIPSPTSAHPLGDKALPSPTTESDETISFLLNQQNAVRKAHRSQSYSVGQGDMDSPPAQLNSRLARSSLRHRPSKPSLLSDSLALAQLREDDIDEVESNGSEQGVRLPMGYWERETQKHLLKQAAEHNARRNRATSAGSPVTQQASRKAPQSLRNIAPSDYAIDEHDEADRYPKMSLTRRFSEHIGAMGRDSSADTAVTPTAQDWSVDNAQAFSAEALGRRHSFAHYSSHMSTFQQPTLDNTQEEDEEEVSPRQSSESPGASDNFDHNAYFSGFGPASRAINASAVSAAHPEPPTNMSSSSANPYPAQNHMGRPSRRFFVVAFKCSRADVFYTYDNTGLEIRRGDLVICEGDRGVDLGQVIHADVTLDEAKRHKAAAIEEHLRWLVMFSQYSVAGTGNNNPMLGALARAHSPSNINRGQLAGMGAQQDPDAKPKMIKRLAQQHEIYSLRDKEGQEAKAKRLAVAKTSDHGFPMEILDAEFQADHHKITFFYYAEHYVNFNPLVADLFKHYKIRIWMSAVNPASVINPAGLMQIPPPSAIGPGAILHSNPQNASLSVGPGFGNNAYRSNEQRGRGRGQGNQQQGNYEDAYYAFSNQIPSYPTPQGYQMPWGQGQQLGADMYGRYGFSNAAANPSPMNYGAWFPPTTYSASPAFNNASSGASYRGGYPAVTSGVNATAQGYAGASTAGSSYGQYPTSGMQMPSYSTAGPGYGQYPTSSITASSNYGTAPGFGQYSTHGTSAGSTATSGLTATSGPPATSGISGSMLTSLANMSVAK</sequence>
<feature type="region of interest" description="Disordered" evidence="1">
    <location>
        <begin position="408"/>
        <end position="429"/>
    </location>
</feature>
<feature type="compositionally biased region" description="Polar residues" evidence="1">
    <location>
        <begin position="95"/>
        <end position="115"/>
    </location>
</feature>
<evidence type="ECO:0000313" key="3">
    <source>
        <dbReference type="EMBL" id="KAF1956922.1"/>
    </source>
</evidence>
<feature type="compositionally biased region" description="Polar residues" evidence="1">
    <location>
        <begin position="372"/>
        <end position="381"/>
    </location>
</feature>
<dbReference type="PROSITE" id="PS51411">
    <property type="entry name" value="PSP1_C"/>
    <property type="match status" value="1"/>
</dbReference>
<feature type="region of interest" description="Disordered" evidence="1">
    <location>
        <begin position="1"/>
        <end position="200"/>
    </location>
</feature>
<feature type="compositionally biased region" description="Polar residues" evidence="1">
    <location>
        <begin position="254"/>
        <end position="266"/>
    </location>
</feature>
<name>A0A6A5TZ64_9PLEO</name>
<organism evidence="3 4">
    <name type="scientific">Byssothecium circinans</name>
    <dbReference type="NCBI Taxonomy" id="147558"/>
    <lineage>
        <taxon>Eukaryota</taxon>
        <taxon>Fungi</taxon>
        <taxon>Dikarya</taxon>
        <taxon>Ascomycota</taxon>
        <taxon>Pezizomycotina</taxon>
        <taxon>Dothideomycetes</taxon>
        <taxon>Pleosporomycetidae</taxon>
        <taxon>Pleosporales</taxon>
        <taxon>Massarineae</taxon>
        <taxon>Massarinaceae</taxon>
        <taxon>Byssothecium</taxon>
    </lineage>
</organism>
<reference evidence="3" key="1">
    <citation type="journal article" date="2020" name="Stud. Mycol.">
        <title>101 Dothideomycetes genomes: a test case for predicting lifestyles and emergence of pathogens.</title>
        <authorList>
            <person name="Haridas S."/>
            <person name="Albert R."/>
            <person name="Binder M."/>
            <person name="Bloem J."/>
            <person name="Labutti K."/>
            <person name="Salamov A."/>
            <person name="Andreopoulos B."/>
            <person name="Baker S."/>
            <person name="Barry K."/>
            <person name="Bills G."/>
            <person name="Bluhm B."/>
            <person name="Cannon C."/>
            <person name="Castanera R."/>
            <person name="Culley D."/>
            <person name="Daum C."/>
            <person name="Ezra D."/>
            <person name="Gonzalez J."/>
            <person name="Henrissat B."/>
            <person name="Kuo A."/>
            <person name="Liang C."/>
            <person name="Lipzen A."/>
            <person name="Lutzoni F."/>
            <person name="Magnuson J."/>
            <person name="Mondo S."/>
            <person name="Nolan M."/>
            <person name="Ohm R."/>
            <person name="Pangilinan J."/>
            <person name="Park H.-J."/>
            <person name="Ramirez L."/>
            <person name="Alfaro M."/>
            <person name="Sun H."/>
            <person name="Tritt A."/>
            <person name="Yoshinaga Y."/>
            <person name="Zwiers L.-H."/>
            <person name="Turgeon B."/>
            <person name="Goodwin S."/>
            <person name="Spatafora J."/>
            <person name="Crous P."/>
            <person name="Grigoriev I."/>
        </authorList>
    </citation>
    <scope>NUCLEOTIDE SEQUENCE</scope>
    <source>
        <strain evidence="3">CBS 675.92</strain>
    </source>
</reference>
<evidence type="ECO:0000313" key="4">
    <source>
        <dbReference type="Proteomes" id="UP000800035"/>
    </source>
</evidence>
<dbReference type="InterPro" id="IPR047767">
    <property type="entry name" value="PSP1-like"/>
</dbReference>
<feature type="region of interest" description="Disordered" evidence="1">
    <location>
        <begin position="676"/>
        <end position="702"/>
    </location>
</feature>
<dbReference type="InterPro" id="IPR007557">
    <property type="entry name" value="PSP1_C"/>
</dbReference>
<feature type="region of interest" description="Disordered" evidence="1">
    <location>
        <begin position="351"/>
        <end position="388"/>
    </location>
</feature>
<dbReference type="Proteomes" id="UP000800035">
    <property type="component" value="Unassembled WGS sequence"/>
</dbReference>
<evidence type="ECO:0000256" key="1">
    <source>
        <dbReference type="SAM" id="MobiDB-lite"/>
    </source>
</evidence>
<feature type="compositionally biased region" description="Low complexity" evidence="1">
    <location>
        <begin position="860"/>
        <end position="872"/>
    </location>
</feature>